<dbReference type="Proteomes" id="UP000095280">
    <property type="component" value="Unplaced"/>
</dbReference>
<dbReference type="WBParaSite" id="maker-uti_cns_0007737-snap-gene-0.14-mRNA-1">
    <property type="protein sequence ID" value="maker-uti_cns_0007737-snap-gene-0.14-mRNA-1"/>
    <property type="gene ID" value="maker-uti_cns_0007737-snap-gene-0.14"/>
</dbReference>
<dbReference type="WBParaSite" id="maker-uti_cns_0007683-snap-gene-0.3-mRNA-1">
    <property type="protein sequence ID" value="maker-uti_cns_0007683-snap-gene-0.3-mRNA-1"/>
    <property type="gene ID" value="maker-uti_cns_0007683-snap-gene-0.3"/>
</dbReference>
<keyword evidence="1" id="KW-1185">Reference proteome</keyword>
<evidence type="ECO:0000313" key="4">
    <source>
        <dbReference type="WBParaSite" id="maker-uti_cns_0007737-snap-gene-0.14-mRNA-1"/>
    </source>
</evidence>
<dbReference type="Pfam" id="PF14945">
    <property type="entry name" value="LLC1"/>
    <property type="match status" value="1"/>
</dbReference>
<sequence length="146" mass="16791">MQREATGVLFSYFNKSQYHERCVPAQSTQAAAAAAEKPLTSAELRKMDAVGQDKVWRQYVENESRHNKQWEQNWGFMAEFDQKGNKKERKVLAEESTVFSTSFPNTDAGNYGHRVNTATGQRLMDMQRKFDAANKRSKPDKDIVCY</sequence>
<protein>
    <submittedName>
        <fullName evidence="2 3">Uncharacterized protein</fullName>
    </submittedName>
</protein>
<dbReference type="WBParaSite" id="maker-uti_cns_0005467-snap-gene-0.10-mRNA-1">
    <property type="protein sequence ID" value="maker-uti_cns_0005467-snap-gene-0.10-mRNA-1"/>
    <property type="gene ID" value="maker-uti_cns_0005467-snap-gene-0.10"/>
</dbReference>
<evidence type="ECO:0000313" key="3">
    <source>
        <dbReference type="WBParaSite" id="maker-uti_cns_0007683-snap-gene-0.3-mRNA-1"/>
    </source>
</evidence>
<reference evidence="2 3" key="1">
    <citation type="submission" date="2016-11" db="UniProtKB">
        <authorList>
            <consortium name="WormBaseParasite"/>
        </authorList>
    </citation>
    <scope>IDENTIFICATION</scope>
</reference>
<evidence type="ECO:0000313" key="1">
    <source>
        <dbReference type="Proteomes" id="UP000095280"/>
    </source>
</evidence>
<proteinExistence type="predicted"/>
<organism evidence="1 4">
    <name type="scientific">Macrostomum lignano</name>
    <dbReference type="NCBI Taxonomy" id="282301"/>
    <lineage>
        <taxon>Eukaryota</taxon>
        <taxon>Metazoa</taxon>
        <taxon>Spiralia</taxon>
        <taxon>Lophotrochozoa</taxon>
        <taxon>Platyhelminthes</taxon>
        <taxon>Rhabditophora</taxon>
        <taxon>Macrostomorpha</taxon>
        <taxon>Macrostomida</taxon>
        <taxon>Macrostomidae</taxon>
        <taxon>Macrostomum</taxon>
    </lineage>
</organism>
<dbReference type="AlphaFoldDB" id="A0A1I8HRW5"/>
<name>A0A1I8HRW5_9PLAT</name>
<dbReference type="InterPro" id="IPR020339">
    <property type="entry name" value="C20orf85-like"/>
</dbReference>
<dbReference type="OrthoDB" id="9972212at2759"/>
<accession>A0A1I8HRW5</accession>
<evidence type="ECO:0000313" key="2">
    <source>
        <dbReference type="WBParaSite" id="maker-uti_cns_0005467-snap-gene-0.10-mRNA-1"/>
    </source>
</evidence>
<dbReference type="PANTHER" id="PTHR31909">
    <property type="entry name" value="CHROMOSOME 20 ORF85 FAMILY MEMBER"/>
    <property type="match status" value="1"/>
</dbReference>
<dbReference type="PANTHER" id="PTHR31909:SF2">
    <property type="entry name" value="RIKEN CDNA 2410004P03 GENE"/>
    <property type="match status" value="1"/>
</dbReference>